<feature type="compositionally biased region" description="Acidic residues" evidence="1">
    <location>
        <begin position="801"/>
        <end position="814"/>
    </location>
</feature>
<evidence type="ECO:0000313" key="4">
    <source>
        <dbReference type="Proteomes" id="UP000235786"/>
    </source>
</evidence>
<keyword evidence="4" id="KW-1185">Reference proteome</keyword>
<reference evidence="3 4" key="1">
    <citation type="submission" date="2016-04" db="EMBL/GenBank/DDBJ databases">
        <title>A degradative enzymes factory behind the ericoid mycorrhizal symbiosis.</title>
        <authorList>
            <consortium name="DOE Joint Genome Institute"/>
            <person name="Martino E."/>
            <person name="Morin E."/>
            <person name="Grelet G."/>
            <person name="Kuo A."/>
            <person name="Kohler A."/>
            <person name="Daghino S."/>
            <person name="Barry K."/>
            <person name="Choi C."/>
            <person name="Cichocki N."/>
            <person name="Clum A."/>
            <person name="Copeland A."/>
            <person name="Hainaut M."/>
            <person name="Haridas S."/>
            <person name="Labutti K."/>
            <person name="Lindquist E."/>
            <person name="Lipzen A."/>
            <person name="Khouja H.-R."/>
            <person name="Murat C."/>
            <person name="Ohm R."/>
            <person name="Olson A."/>
            <person name="Spatafora J."/>
            <person name="Veneault-Fourrey C."/>
            <person name="Henrissat B."/>
            <person name="Grigoriev I."/>
            <person name="Martin F."/>
            <person name="Perotto S."/>
        </authorList>
    </citation>
    <scope>NUCLEOTIDE SEQUENCE [LARGE SCALE GENOMIC DNA]</scope>
    <source>
        <strain evidence="3 4">F</strain>
    </source>
</reference>
<dbReference type="Gene3D" id="1.25.40.10">
    <property type="entry name" value="Tetratricopeptide repeat domain"/>
    <property type="match status" value="2"/>
</dbReference>
<dbReference type="Proteomes" id="UP000235786">
    <property type="component" value="Unassembled WGS sequence"/>
</dbReference>
<dbReference type="InterPro" id="IPR053137">
    <property type="entry name" value="NLR-like"/>
</dbReference>
<feature type="compositionally biased region" description="Basic and acidic residues" evidence="1">
    <location>
        <begin position="791"/>
        <end position="800"/>
    </location>
</feature>
<gene>
    <name evidence="3" type="ORF">L207DRAFT_581595</name>
</gene>
<sequence>MLVDKNVSFTRTYKLVEMDLFEEPCFAAALPDGLTFGETASAPQMQQPCQDPFVFHEIPSGEPGIREMTRQQWETLKPLIQRVYIEENKPFPYLARILREEHNFEPSKRQFARQIEKWGFRKNVSSSERRRILQSLAGGMNEPVPELVDRRLKTTKLENWKRRYRSDKSEKINAKEEPDNKGIGMSATQGDFRPEPAFPTSEGGLSTAKTDLTIAEEESRHALESQEGSIAPVSEEKLDYPAKLLGLAPADDHRMEISQDSWPFDWSTVDVPGSPGLSRLFKRLEIESAAHVPKLSLDETESDDPSCLSSTEIQEVFGWRNETVDEVLYQVEWFTTASQESPKILQPQYPWRNIENVYCGYSVSPLTEIYVFPPRSPAQPSRKALRHGKPLWPDLKTQERELENRLTKLRAHFPRDHPATIAVIENLANILGDLENYEKAELIQRELLETYQRKLGLNNVKYLETSIRVAELLGLQGKYAQAERLKDSVRSRIKEQVPPYHPIALQVATNDALFARQLGRYEDAERIWREELQIILSTYGPRHWGTIEAMQRLGVEIFEQGKRGGDMLLRTAAQLSHEELDDGTGCLAMTYLSWGFDTAGTYEDSYNVATKALEQYSPLLGRNHRFILDLGERRAWSMLSLGKLTESEALFRDLLSRRDGASCAALANMHCGLGTVLTKMNRFEEATGWLEKSFRHRIEIYGPNNDTLRATYLDLSDRYEAQGRFHEALKVCQQMIDKGREVGGDNNEVVAELEAEFAWIEEKINEKSDLFSGSSEDDWVSDSTDDDDDEGKGSNEKIDNEQDIMVEEGEMELEGEVRGGENKDCFWYEDFPTL</sequence>
<feature type="region of interest" description="Disordered" evidence="1">
    <location>
        <begin position="769"/>
        <end position="819"/>
    </location>
</feature>
<feature type="region of interest" description="Disordered" evidence="1">
    <location>
        <begin position="168"/>
        <end position="205"/>
    </location>
</feature>
<dbReference type="Pfam" id="PF13424">
    <property type="entry name" value="TPR_12"/>
    <property type="match status" value="2"/>
</dbReference>
<name>A0A2J6RRK4_HYAVF</name>
<feature type="compositionally biased region" description="Basic and acidic residues" evidence="1">
    <location>
        <begin position="168"/>
        <end position="180"/>
    </location>
</feature>
<dbReference type="STRING" id="1149755.A0A2J6RRK4"/>
<feature type="domain" description="Clr5" evidence="2">
    <location>
        <begin position="70"/>
        <end position="122"/>
    </location>
</feature>
<accession>A0A2J6RRK4</accession>
<dbReference type="OrthoDB" id="3521172at2759"/>
<organism evidence="3 4">
    <name type="scientific">Hyaloscypha variabilis (strain UAMH 11265 / GT02V1 / F)</name>
    <name type="common">Meliniomyces variabilis</name>
    <dbReference type="NCBI Taxonomy" id="1149755"/>
    <lineage>
        <taxon>Eukaryota</taxon>
        <taxon>Fungi</taxon>
        <taxon>Dikarya</taxon>
        <taxon>Ascomycota</taxon>
        <taxon>Pezizomycotina</taxon>
        <taxon>Leotiomycetes</taxon>
        <taxon>Helotiales</taxon>
        <taxon>Hyaloscyphaceae</taxon>
        <taxon>Hyaloscypha</taxon>
        <taxon>Hyaloscypha variabilis</taxon>
    </lineage>
</organism>
<dbReference type="SUPFAM" id="SSF48452">
    <property type="entry name" value="TPR-like"/>
    <property type="match status" value="3"/>
</dbReference>
<protein>
    <submittedName>
        <fullName evidence="3">TPR-like protein</fullName>
    </submittedName>
</protein>
<evidence type="ECO:0000259" key="2">
    <source>
        <dbReference type="Pfam" id="PF14420"/>
    </source>
</evidence>
<dbReference type="InterPro" id="IPR025676">
    <property type="entry name" value="Clr5_dom"/>
</dbReference>
<dbReference type="Pfam" id="PF14420">
    <property type="entry name" value="Clr5"/>
    <property type="match status" value="1"/>
</dbReference>
<proteinExistence type="predicted"/>
<evidence type="ECO:0000256" key="1">
    <source>
        <dbReference type="SAM" id="MobiDB-lite"/>
    </source>
</evidence>
<dbReference type="AlphaFoldDB" id="A0A2J6RRK4"/>
<dbReference type="InterPro" id="IPR011990">
    <property type="entry name" value="TPR-like_helical_dom_sf"/>
</dbReference>
<evidence type="ECO:0000313" key="3">
    <source>
        <dbReference type="EMBL" id="PMD41145.1"/>
    </source>
</evidence>
<dbReference type="PANTHER" id="PTHR46082:SF6">
    <property type="entry name" value="AAA+ ATPASE DOMAIN-CONTAINING PROTEIN-RELATED"/>
    <property type="match status" value="1"/>
</dbReference>
<feature type="compositionally biased region" description="Acidic residues" evidence="1">
    <location>
        <begin position="775"/>
        <end position="790"/>
    </location>
</feature>
<dbReference type="PANTHER" id="PTHR46082">
    <property type="entry name" value="ATP/GTP-BINDING PROTEIN-RELATED"/>
    <property type="match status" value="1"/>
</dbReference>
<dbReference type="EMBL" id="KZ613944">
    <property type="protein sequence ID" value="PMD41145.1"/>
    <property type="molecule type" value="Genomic_DNA"/>
</dbReference>